<dbReference type="Gene3D" id="3.90.550.10">
    <property type="entry name" value="Spore Coat Polysaccharide Biosynthesis Protein SpsA, Chain A"/>
    <property type="match status" value="1"/>
</dbReference>
<dbReference type="Proteomes" id="UP000248214">
    <property type="component" value="Unassembled WGS sequence"/>
</dbReference>
<dbReference type="PANTHER" id="PTHR22916:SF51">
    <property type="entry name" value="GLYCOSYLTRANSFERASE EPSH-RELATED"/>
    <property type="match status" value="1"/>
</dbReference>
<comment type="caution">
    <text evidence="6">The sequence shown here is derived from an EMBL/GenBank/DDBJ whole genome shotgun (WGS) entry which is preliminary data.</text>
</comment>
<sequence length="340" mass="39945">MSTKVSIIVPVYNAEKYLEFCIESIINQSYSNIEILVVNDGSIDKSESIVQEFQKKDKRIKYYYQINSGPADARNTGLMHATGDYIAFIDADDKVEQNYILLLVKKMETSNSDLICSGYKDVSQFGIKIHSDFNLSDTNSAKRMLLTMCEGTGGVLWSKLFKRNLIEQHRLKLKSELFMCEDLVFVLEYASNCECFTYIDEFQYHYNRLNQNSISAKINIEYLENYLTVWKQIEKILFKSNIEKSTVKKIISRKIQSLIISLLELPENTYHTSYTLMTNLLNEPYIKAYKDKFTTVHYLYKPYIYFIKLNYLKMLVLYGIYFSKVKRIKRELIDRKKVIV</sequence>
<dbReference type="OrthoDB" id="396512at2"/>
<protein>
    <submittedName>
        <fullName evidence="6">Glycosyl transferase</fullName>
    </submittedName>
</protein>
<dbReference type="SUPFAM" id="SSF53448">
    <property type="entry name" value="Nucleotide-diphospho-sugar transferases"/>
    <property type="match status" value="1"/>
</dbReference>
<reference evidence="6 7" key="1">
    <citation type="submission" date="2017-10" db="EMBL/GenBank/DDBJ databases">
        <title>Bacillus sp. nov., a halophilic bacterium isolated from a Keqin Lake.</title>
        <authorList>
            <person name="Wang H."/>
        </authorList>
    </citation>
    <scope>NUCLEOTIDE SEQUENCE [LARGE SCALE GENOMIC DNA]</scope>
    <source>
        <strain evidence="6 7">KQ-12</strain>
    </source>
</reference>
<dbReference type="AlphaFoldDB" id="A0A323TN30"/>
<keyword evidence="4" id="KW-1133">Transmembrane helix</keyword>
<keyword evidence="4" id="KW-0812">Transmembrane</keyword>
<evidence type="ECO:0000256" key="4">
    <source>
        <dbReference type="SAM" id="Phobius"/>
    </source>
</evidence>
<dbReference type="PANTHER" id="PTHR22916">
    <property type="entry name" value="GLYCOSYLTRANSFERASE"/>
    <property type="match status" value="1"/>
</dbReference>
<dbReference type="InterPro" id="IPR029044">
    <property type="entry name" value="Nucleotide-diphossugar_trans"/>
</dbReference>
<dbReference type="Pfam" id="PF00535">
    <property type="entry name" value="Glycos_transf_2"/>
    <property type="match status" value="1"/>
</dbReference>
<gene>
    <name evidence="6" type="ORF">CR194_06065</name>
</gene>
<feature type="transmembrane region" description="Helical" evidence="4">
    <location>
        <begin position="303"/>
        <end position="322"/>
    </location>
</feature>
<dbReference type="RefSeq" id="WP_110608712.1">
    <property type="nucleotide sequence ID" value="NZ_PDOD01000001.1"/>
</dbReference>
<dbReference type="EMBL" id="PDOD01000001">
    <property type="protein sequence ID" value="PYZ95077.1"/>
    <property type="molecule type" value="Genomic_DNA"/>
</dbReference>
<dbReference type="CDD" id="cd00761">
    <property type="entry name" value="Glyco_tranf_GTA_type"/>
    <property type="match status" value="1"/>
</dbReference>
<keyword evidence="2" id="KW-0328">Glycosyltransferase</keyword>
<comment type="similarity">
    <text evidence="1">Belongs to the glycosyltransferase 2 family.</text>
</comment>
<organism evidence="6 7">
    <name type="scientific">Salipaludibacillus keqinensis</name>
    <dbReference type="NCBI Taxonomy" id="2045207"/>
    <lineage>
        <taxon>Bacteria</taxon>
        <taxon>Bacillati</taxon>
        <taxon>Bacillota</taxon>
        <taxon>Bacilli</taxon>
        <taxon>Bacillales</taxon>
        <taxon>Bacillaceae</taxon>
    </lineage>
</organism>
<keyword evidence="3 6" id="KW-0808">Transferase</keyword>
<evidence type="ECO:0000256" key="2">
    <source>
        <dbReference type="ARBA" id="ARBA00022676"/>
    </source>
</evidence>
<proteinExistence type="inferred from homology"/>
<name>A0A323TN30_9BACI</name>
<evidence type="ECO:0000313" key="6">
    <source>
        <dbReference type="EMBL" id="PYZ95077.1"/>
    </source>
</evidence>
<dbReference type="GO" id="GO:0016757">
    <property type="term" value="F:glycosyltransferase activity"/>
    <property type="evidence" value="ECO:0007669"/>
    <property type="project" value="UniProtKB-KW"/>
</dbReference>
<keyword evidence="7" id="KW-1185">Reference proteome</keyword>
<evidence type="ECO:0000256" key="1">
    <source>
        <dbReference type="ARBA" id="ARBA00006739"/>
    </source>
</evidence>
<dbReference type="InterPro" id="IPR001173">
    <property type="entry name" value="Glyco_trans_2-like"/>
</dbReference>
<feature type="domain" description="Glycosyltransferase 2-like" evidence="5">
    <location>
        <begin position="6"/>
        <end position="165"/>
    </location>
</feature>
<evidence type="ECO:0000313" key="7">
    <source>
        <dbReference type="Proteomes" id="UP000248214"/>
    </source>
</evidence>
<evidence type="ECO:0000259" key="5">
    <source>
        <dbReference type="Pfam" id="PF00535"/>
    </source>
</evidence>
<evidence type="ECO:0000256" key="3">
    <source>
        <dbReference type="ARBA" id="ARBA00022679"/>
    </source>
</evidence>
<keyword evidence="4" id="KW-0472">Membrane</keyword>
<accession>A0A323TN30</accession>